<evidence type="ECO:0000256" key="1">
    <source>
        <dbReference type="ARBA" id="ARBA00004651"/>
    </source>
</evidence>
<dbReference type="PANTHER" id="PTHR21143">
    <property type="entry name" value="INVERTEBRATE GUSTATORY RECEPTOR"/>
    <property type="match status" value="1"/>
</dbReference>
<feature type="transmembrane region" description="Helical" evidence="8">
    <location>
        <begin position="81"/>
        <end position="101"/>
    </location>
</feature>
<dbReference type="GO" id="GO:0050909">
    <property type="term" value="P:sensory perception of taste"/>
    <property type="evidence" value="ECO:0007669"/>
    <property type="project" value="InterPro"/>
</dbReference>
<gene>
    <name evidence="9" type="ORF">RN001_001792</name>
</gene>
<reference evidence="10" key="1">
    <citation type="submission" date="2023-01" db="EMBL/GenBank/DDBJ databases">
        <title>Key to firefly adult light organ development and bioluminescence: homeobox transcription factors regulate luciferase expression and transportation to peroxisome.</title>
        <authorList>
            <person name="Fu X."/>
        </authorList>
    </citation>
    <scope>NUCLEOTIDE SEQUENCE [LARGE SCALE GENOMIC DNA]</scope>
</reference>
<accession>A0AAN7PLL5</accession>
<name>A0AAN7PLL5_9COLE</name>
<protein>
    <submittedName>
        <fullName evidence="9">Uncharacterized protein</fullName>
    </submittedName>
</protein>
<dbReference type="Proteomes" id="UP001353858">
    <property type="component" value="Unassembled WGS sequence"/>
</dbReference>
<evidence type="ECO:0000256" key="8">
    <source>
        <dbReference type="SAM" id="Phobius"/>
    </source>
</evidence>
<dbReference type="GO" id="GO:0030425">
    <property type="term" value="C:dendrite"/>
    <property type="evidence" value="ECO:0007669"/>
    <property type="project" value="TreeGrafter"/>
</dbReference>
<evidence type="ECO:0000256" key="4">
    <source>
        <dbReference type="ARBA" id="ARBA00022989"/>
    </source>
</evidence>
<keyword evidence="4 8" id="KW-1133">Transmembrane helix</keyword>
<dbReference type="GO" id="GO:0005886">
    <property type="term" value="C:plasma membrane"/>
    <property type="evidence" value="ECO:0007669"/>
    <property type="project" value="UniProtKB-SubCell"/>
</dbReference>
<evidence type="ECO:0000256" key="3">
    <source>
        <dbReference type="ARBA" id="ARBA00022692"/>
    </source>
</evidence>
<keyword evidence="5 8" id="KW-0472">Membrane</keyword>
<dbReference type="GO" id="GO:0007165">
    <property type="term" value="P:signal transduction"/>
    <property type="evidence" value="ECO:0007669"/>
    <property type="project" value="UniProtKB-KW"/>
</dbReference>
<evidence type="ECO:0000256" key="7">
    <source>
        <dbReference type="ARBA" id="ARBA00023224"/>
    </source>
</evidence>
<comment type="subcellular location">
    <subcellularLocation>
        <location evidence="1">Cell membrane</location>
        <topology evidence="1">Multi-pass membrane protein</topology>
    </subcellularLocation>
</comment>
<dbReference type="GO" id="GO:0007635">
    <property type="term" value="P:chemosensory behavior"/>
    <property type="evidence" value="ECO:0007669"/>
    <property type="project" value="TreeGrafter"/>
</dbReference>
<keyword evidence="2" id="KW-1003">Cell membrane</keyword>
<evidence type="ECO:0000313" key="9">
    <source>
        <dbReference type="EMBL" id="KAK4885521.1"/>
    </source>
</evidence>
<evidence type="ECO:0000256" key="6">
    <source>
        <dbReference type="ARBA" id="ARBA00023170"/>
    </source>
</evidence>
<dbReference type="InterPro" id="IPR013604">
    <property type="entry name" value="7TM_chemorcpt"/>
</dbReference>
<keyword evidence="3 8" id="KW-0812">Transmembrane</keyword>
<dbReference type="EMBL" id="JARPUR010000001">
    <property type="protein sequence ID" value="KAK4885521.1"/>
    <property type="molecule type" value="Genomic_DNA"/>
</dbReference>
<dbReference type="GO" id="GO:0043025">
    <property type="term" value="C:neuronal cell body"/>
    <property type="evidence" value="ECO:0007669"/>
    <property type="project" value="TreeGrafter"/>
</dbReference>
<proteinExistence type="predicted"/>
<dbReference type="GO" id="GO:0030424">
    <property type="term" value="C:axon"/>
    <property type="evidence" value="ECO:0007669"/>
    <property type="project" value="TreeGrafter"/>
</dbReference>
<dbReference type="AlphaFoldDB" id="A0AAN7PLL5"/>
<keyword evidence="10" id="KW-1185">Reference proteome</keyword>
<dbReference type="Pfam" id="PF08395">
    <property type="entry name" value="7tm_7"/>
    <property type="match status" value="1"/>
</dbReference>
<comment type="caution">
    <text evidence="9">The sequence shown here is derived from an EMBL/GenBank/DDBJ whole genome shotgun (WGS) entry which is preliminary data.</text>
</comment>
<sequence>MKTFGFPDDSRLPGLDITVSDVIVDDEFIHKANLIKWELLKATSNSNNQEIKKEINNFALQLLHYDVKITAGGFFTLDLPLIFGFVGAGCTYIVILVQFDLSFS</sequence>
<keyword evidence="6" id="KW-0675">Receptor</keyword>
<evidence type="ECO:0000313" key="10">
    <source>
        <dbReference type="Proteomes" id="UP001353858"/>
    </source>
</evidence>
<organism evidence="9 10">
    <name type="scientific">Aquatica leii</name>
    <dbReference type="NCBI Taxonomy" id="1421715"/>
    <lineage>
        <taxon>Eukaryota</taxon>
        <taxon>Metazoa</taxon>
        <taxon>Ecdysozoa</taxon>
        <taxon>Arthropoda</taxon>
        <taxon>Hexapoda</taxon>
        <taxon>Insecta</taxon>
        <taxon>Pterygota</taxon>
        <taxon>Neoptera</taxon>
        <taxon>Endopterygota</taxon>
        <taxon>Coleoptera</taxon>
        <taxon>Polyphaga</taxon>
        <taxon>Elateriformia</taxon>
        <taxon>Elateroidea</taxon>
        <taxon>Lampyridae</taxon>
        <taxon>Luciolinae</taxon>
        <taxon>Aquatica</taxon>
    </lineage>
</organism>
<dbReference type="PANTHER" id="PTHR21143:SF133">
    <property type="entry name" value="GUSTATORY AND PHEROMONE RECEPTOR 32A-RELATED"/>
    <property type="match status" value="1"/>
</dbReference>
<dbReference type="GO" id="GO:0008049">
    <property type="term" value="P:male courtship behavior"/>
    <property type="evidence" value="ECO:0007669"/>
    <property type="project" value="TreeGrafter"/>
</dbReference>
<evidence type="ECO:0000256" key="2">
    <source>
        <dbReference type="ARBA" id="ARBA00022475"/>
    </source>
</evidence>
<keyword evidence="7" id="KW-0807">Transducer</keyword>
<evidence type="ECO:0000256" key="5">
    <source>
        <dbReference type="ARBA" id="ARBA00023136"/>
    </source>
</evidence>